<evidence type="ECO:0000313" key="2">
    <source>
        <dbReference type="Proteomes" id="UP001422759"/>
    </source>
</evidence>
<accession>A0ABP5LYN0</accession>
<name>A0ABP5LYN0_9ACTN</name>
<dbReference type="EMBL" id="BAAANT010000052">
    <property type="protein sequence ID" value="GAA2156585.1"/>
    <property type="molecule type" value="Genomic_DNA"/>
</dbReference>
<dbReference type="RefSeq" id="WP_344468949.1">
    <property type="nucleotide sequence ID" value="NZ_BAAANT010000052.1"/>
</dbReference>
<organism evidence="1 2">
    <name type="scientific">Kitasatospora kazusensis</name>
    <dbReference type="NCBI Taxonomy" id="407974"/>
    <lineage>
        <taxon>Bacteria</taxon>
        <taxon>Bacillati</taxon>
        <taxon>Actinomycetota</taxon>
        <taxon>Actinomycetes</taxon>
        <taxon>Kitasatosporales</taxon>
        <taxon>Streptomycetaceae</taxon>
        <taxon>Kitasatospora</taxon>
    </lineage>
</organism>
<protein>
    <submittedName>
        <fullName evidence="1">Uncharacterized protein</fullName>
    </submittedName>
</protein>
<proteinExistence type="predicted"/>
<comment type="caution">
    <text evidence="1">The sequence shown here is derived from an EMBL/GenBank/DDBJ whole genome shotgun (WGS) entry which is preliminary data.</text>
</comment>
<keyword evidence="2" id="KW-1185">Reference proteome</keyword>
<gene>
    <name evidence="1" type="ORF">GCM10009760_57730</name>
</gene>
<reference evidence="2" key="1">
    <citation type="journal article" date="2019" name="Int. J. Syst. Evol. Microbiol.">
        <title>The Global Catalogue of Microorganisms (GCM) 10K type strain sequencing project: providing services to taxonomists for standard genome sequencing and annotation.</title>
        <authorList>
            <consortium name="The Broad Institute Genomics Platform"/>
            <consortium name="The Broad Institute Genome Sequencing Center for Infectious Disease"/>
            <person name="Wu L."/>
            <person name="Ma J."/>
        </authorList>
    </citation>
    <scope>NUCLEOTIDE SEQUENCE [LARGE SCALE GENOMIC DNA]</scope>
    <source>
        <strain evidence="2">JCM 14560</strain>
    </source>
</reference>
<sequence>MLHELWDEGDEGKTFCLAGPRGDGARALLSEHARLVWTVEAASHFDAMTLYYQRMGWNAYTTEHPEWDNRTYAEHGWE</sequence>
<dbReference type="Proteomes" id="UP001422759">
    <property type="component" value="Unassembled WGS sequence"/>
</dbReference>
<evidence type="ECO:0000313" key="1">
    <source>
        <dbReference type="EMBL" id="GAA2156585.1"/>
    </source>
</evidence>